<sequence length="71" mass="8044">MLKITKKAVIGIILPLAILSTSVYGYEEVSGEITGCTDYFEIKIFGLRILRKYTNECHSNPDGQWDWFGLS</sequence>
<dbReference type="KEGG" id="pej:FYC62_13225"/>
<keyword evidence="2" id="KW-1185">Reference proteome</keyword>
<evidence type="ECO:0000313" key="2">
    <source>
        <dbReference type="Proteomes" id="UP000323653"/>
    </source>
</evidence>
<protein>
    <submittedName>
        <fullName evidence="1">Uncharacterized protein</fullName>
    </submittedName>
</protein>
<name>A0A5C0VK74_9SPHI</name>
<dbReference type="RefSeq" id="WP_149075277.1">
    <property type="nucleotide sequence ID" value="NZ_CP043329.1"/>
</dbReference>
<dbReference type="AlphaFoldDB" id="A0A5C0VK74"/>
<proteinExistence type="predicted"/>
<reference evidence="1 2" key="1">
    <citation type="submission" date="2019-08" db="EMBL/GenBank/DDBJ databases">
        <title>Pedobacter sp. nov., isolated from Han river, South Korea.</title>
        <authorList>
            <person name="Lee D.-H."/>
            <person name="Kim Y.-S."/>
            <person name="Hwang E.-M."/>
            <person name="Le Tran T.C."/>
            <person name="Cha C.-J."/>
        </authorList>
    </citation>
    <scope>NUCLEOTIDE SEQUENCE [LARGE SCALE GENOMIC DNA]</scope>
    <source>
        <strain evidence="1 2">CJ43</strain>
    </source>
</reference>
<dbReference type="EMBL" id="CP043329">
    <property type="protein sequence ID" value="QEK52509.1"/>
    <property type="molecule type" value="Genomic_DNA"/>
</dbReference>
<accession>A0A5C0VK74</accession>
<dbReference type="Proteomes" id="UP000323653">
    <property type="component" value="Chromosome"/>
</dbReference>
<gene>
    <name evidence="1" type="ORF">FYC62_13225</name>
</gene>
<evidence type="ECO:0000313" key="1">
    <source>
        <dbReference type="EMBL" id="QEK52509.1"/>
    </source>
</evidence>
<organism evidence="1 2">
    <name type="scientific">Pedobacter aquae</name>
    <dbReference type="NCBI Taxonomy" id="2605747"/>
    <lineage>
        <taxon>Bacteria</taxon>
        <taxon>Pseudomonadati</taxon>
        <taxon>Bacteroidota</taxon>
        <taxon>Sphingobacteriia</taxon>
        <taxon>Sphingobacteriales</taxon>
        <taxon>Sphingobacteriaceae</taxon>
        <taxon>Pedobacter</taxon>
    </lineage>
</organism>